<gene>
    <name evidence="1" type="ORF">NPIL_161411</name>
</gene>
<dbReference type="Proteomes" id="UP000887013">
    <property type="component" value="Unassembled WGS sequence"/>
</dbReference>
<proteinExistence type="predicted"/>
<dbReference type="EMBL" id="BMAW01029262">
    <property type="protein sequence ID" value="GFU11192.1"/>
    <property type="molecule type" value="Genomic_DNA"/>
</dbReference>
<name>A0A8X6Q847_NEPPI</name>
<accession>A0A8X6Q847</accession>
<reference evidence="1" key="1">
    <citation type="submission" date="2020-08" db="EMBL/GenBank/DDBJ databases">
        <title>Multicomponent nature underlies the extraordinary mechanical properties of spider dragline silk.</title>
        <authorList>
            <person name="Kono N."/>
            <person name="Nakamura H."/>
            <person name="Mori M."/>
            <person name="Yoshida Y."/>
            <person name="Ohtoshi R."/>
            <person name="Malay A.D."/>
            <person name="Moran D.A.P."/>
            <person name="Tomita M."/>
            <person name="Numata K."/>
            <person name="Arakawa K."/>
        </authorList>
    </citation>
    <scope>NUCLEOTIDE SEQUENCE</scope>
</reference>
<keyword evidence="2" id="KW-1185">Reference proteome</keyword>
<evidence type="ECO:0000313" key="1">
    <source>
        <dbReference type="EMBL" id="GFU11192.1"/>
    </source>
</evidence>
<dbReference type="AlphaFoldDB" id="A0A8X6Q847"/>
<protein>
    <submittedName>
        <fullName evidence="1">Uncharacterized protein</fullName>
    </submittedName>
</protein>
<organism evidence="1 2">
    <name type="scientific">Nephila pilipes</name>
    <name type="common">Giant wood spider</name>
    <name type="synonym">Nephila maculata</name>
    <dbReference type="NCBI Taxonomy" id="299642"/>
    <lineage>
        <taxon>Eukaryota</taxon>
        <taxon>Metazoa</taxon>
        <taxon>Ecdysozoa</taxon>
        <taxon>Arthropoda</taxon>
        <taxon>Chelicerata</taxon>
        <taxon>Arachnida</taxon>
        <taxon>Araneae</taxon>
        <taxon>Araneomorphae</taxon>
        <taxon>Entelegynae</taxon>
        <taxon>Araneoidea</taxon>
        <taxon>Nephilidae</taxon>
        <taxon>Nephila</taxon>
    </lineage>
</organism>
<sequence>MKGFCLYCPISITEFDTSVLVGGGLLDLVMPLMGASNDEEKRRLFVVKGVRDHPKDIIPLIS</sequence>
<comment type="caution">
    <text evidence="1">The sequence shown here is derived from an EMBL/GenBank/DDBJ whole genome shotgun (WGS) entry which is preliminary data.</text>
</comment>
<feature type="non-terminal residue" evidence="1">
    <location>
        <position position="62"/>
    </location>
</feature>
<evidence type="ECO:0000313" key="2">
    <source>
        <dbReference type="Proteomes" id="UP000887013"/>
    </source>
</evidence>